<keyword evidence="2" id="KW-1133">Transmembrane helix</keyword>
<dbReference type="InParanoid" id="A0A136JGF7"/>
<feature type="compositionally biased region" description="Polar residues" evidence="1">
    <location>
        <begin position="664"/>
        <end position="674"/>
    </location>
</feature>
<feature type="region of interest" description="Disordered" evidence="1">
    <location>
        <begin position="1"/>
        <end position="32"/>
    </location>
</feature>
<reference evidence="4" key="1">
    <citation type="submission" date="2016-02" db="EMBL/GenBank/DDBJ databases">
        <title>Draft genome sequence of Microdochium bolleyi, a fungal endophyte of beachgrass.</title>
        <authorList>
            <consortium name="DOE Joint Genome Institute"/>
            <person name="David A.S."/>
            <person name="May G."/>
            <person name="Haridas S."/>
            <person name="Lim J."/>
            <person name="Wang M."/>
            <person name="Labutti K."/>
            <person name="Lipzen A."/>
            <person name="Barry K."/>
            <person name="Grigoriev I.V."/>
        </authorList>
    </citation>
    <scope>NUCLEOTIDE SEQUENCE [LARGE SCALE GENOMIC DNA]</scope>
    <source>
        <strain evidence="4">J235TASD1</strain>
    </source>
</reference>
<feature type="transmembrane region" description="Helical" evidence="2">
    <location>
        <begin position="116"/>
        <end position="137"/>
    </location>
</feature>
<evidence type="ECO:0000256" key="2">
    <source>
        <dbReference type="SAM" id="Phobius"/>
    </source>
</evidence>
<dbReference type="EMBL" id="KQ964246">
    <property type="protein sequence ID" value="KXJ96250.1"/>
    <property type="molecule type" value="Genomic_DNA"/>
</dbReference>
<keyword evidence="2" id="KW-0812">Transmembrane</keyword>
<feature type="region of interest" description="Disordered" evidence="1">
    <location>
        <begin position="628"/>
        <end position="674"/>
    </location>
</feature>
<dbReference type="OrthoDB" id="5372451at2759"/>
<feature type="transmembrane region" description="Helical" evidence="2">
    <location>
        <begin position="39"/>
        <end position="63"/>
    </location>
</feature>
<gene>
    <name evidence="3" type="ORF">Micbo1qcDRAFT_201563</name>
</gene>
<feature type="compositionally biased region" description="Polar residues" evidence="1">
    <location>
        <begin position="1"/>
        <end position="10"/>
    </location>
</feature>
<keyword evidence="2" id="KW-0472">Membrane</keyword>
<accession>A0A136JGF7</accession>
<evidence type="ECO:0000313" key="3">
    <source>
        <dbReference type="EMBL" id="KXJ96250.1"/>
    </source>
</evidence>
<dbReference type="AlphaFoldDB" id="A0A136JGF7"/>
<dbReference type="STRING" id="196109.A0A136JGF7"/>
<dbReference type="Proteomes" id="UP000070501">
    <property type="component" value="Unassembled WGS sequence"/>
</dbReference>
<protein>
    <submittedName>
        <fullName evidence="3">Uncharacterized protein</fullName>
    </submittedName>
</protein>
<sequence>MVSGATSDVSTPIKRKPVAQRGPDVPATAPPSPDPAQHLYHGGVIITVLQALLLCSMLGALVLPGFRPSLSSGTPVLAYAILLGESHRHRIFPSVPAWALLASVAVTYAVCSTSWLLHLVFTALCWPAILVTCLFQFDAPGRLARHLLRKVFLRNLHFINDQIGLFNIPALEIDTEVKGLFVVRGVTLSVSTMTLEAHGVEAGIKLSDEIELAVQTDKVVVRLFRDIHVDDVYANIKGGDWEVTFGDVAVGKPDPSDSQDNFISRDTAILRAATTALDGTFSRSKRASTMVRSMTADRLPVDAEDSGSALSDMKTVPSVETLANKDYEEMVEMIQDTSLITEAKRALRNATQSDNETPSKLDLDNMDDMRAAVCAHIHNSPSIPHPPTTSIRVSTLSKTNYPRVKQFLHRLPLLYRLMLSPLCYLHPTEFKSVTVAGSGKWFVVLMRKYLFKHYGTKDSEIRRLEERIAAWYEDASFAIELGPMSGQASFPVSTNYDIQCHLKIRDVMAYRVLPATTEMEQVVRLGGGDAVLTIPIWLFPHHEHIFPAKATEYELLEMEERIKQMEQEGTPNAVKARKELKQRRKDEGNVRISAHAHLPARFHQHLLNFVAAIVKATKLIERDNAFEEAKNSSLQSPTSGGGADSDSHEVESVSSIGTAGSGDTADSTMTTKSTQSNFREFMKKVDTGFKTTSVKTVEGMRKAGLSTLSAMANDRWIAALVGKVTKNLESAQGELGYSFDLPVPLAEARSKHESLTKLLP</sequence>
<name>A0A136JGF7_9PEZI</name>
<organism evidence="3 4">
    <name type="scientific">Microdochium bolleyi</name>
    <dbReference type="NCBI Taxonomy" id="196109"/>
    <lineage>
        <taxon>Eukaryota</taxon>
        <taxon>Fungi</taxon>
        <taxon>Dikarya</taxon>
        <taxon>Ascomycota</taxon>
        <taxon>Pezizomycotina</taxon>
        <taxon>Sordariomycetes</taxon>
        <taxon>Xylariomycetidae</taxon>
        <taxon>Xylariales</taxon>
        <taxon>Microdochiaceae</taxon>
        <taxon>Microdochium</taxon>
    </lineage>
</organism>
<keyword evidence="4" id="KW-1185">Reference proteome</keyword>
<evidence type="ECO:0000313" key="4">
    <source>
        <dbReference type="Proteomes" id="UP000070501"/>
    </source>
</evidence>
<proteinExistence type="predicted"/>
<evidence type="ECO:0000256" key="1">
    <source>
        <dbReference type="SAM" id="MobiDB-lite"/>
    </source>
</evidence>